<evidence type="ECO:0000259" key="1">
    <source>
        <dbReference type="Pfam" id="PF13556"/>
    </source>
</evidence>
<dbReference type="InterPro" id="IPR025736">
    <property type="entry name" value="PucR_C-HTH_dom"/>
</dbReference>
<dbReference type="Proteomes" id="UP000193834">
    <property type="component" value="Unassembled WGS sequence"/>
</dbReference>
<dbReference type="RefSeq" id="WP_085495169.1">
    <property type="nucleotide sequence ID" value="NZ_FXAZ01000004.1"/>
</dbReference>
<accession>A0A1X7L3B3</accession>
<name>A0A1X7L3B3_9BACL</name>
<evidence type="ECO:0000313" key="2">
    <source>
        <dbReference type="EMBL" id="SMG47964.1"/>
    </source>
</evidence>
<sequence>MEKQLLREQIERIIQEKLETTTIPTDTWKQWLAEANEQEGENLISRQGSHVILREGRCYLLWRQNASQATVLFCNESDLSERDIEWLRMLLWMDSQTVKGVSQSVTGDEYQAALFGQWILERLQASDMQAEVPDSFSWKNKLFSTVIPFLLVTEQSHREGPSYTQLYKLLKSYFGGDLVVVPLTDKEWFFLVPEHLTSNADADEEEDNKETIEEYLTSYCHGLFELLAPQWIGESHLSVAYPTAPIHGIPAIVSRLRETIYLGRTFHIPESIHLPWELHLEHLVYSIPDEVRKQFMQRVVTKNDNFTDVETMTTLQTFFQYNCSVSETAKRLYIHRNTLLYRLDKIKQETGLDVRTFSDAVLVKLILLLYKVTK</sequence>
<dbReference type="PANTHER" id="PTHR33744:SF15">
    <property type="entry name" value="CARBOHYDRATE DIACID REGULATOR"/>
    <property type="match status" value="1"/>
</dbReference>
<dbReference type="InterPro" id="IPR051448">
    <property type="entry name" value="CdaR-like_regulators"/>
</dbReference>
<protein>
    <submittedName>
        <fullName evidence="2">PucR C-terminal helix-turn-helix domain-containing protein</fullName>
    </submittedName>
</protein>
<dbReference type="InterPro" id="IPR009057">
    <property type="entry name" value="Homeodomain-like_sf"/>
</dbReference>
<dbReference type="InterPro" id="IPR042070">
    <property type="entry name" value="PucR_C-HTH_sf"/>
</dbReference>
<organism evidence="2 3">
    <name type="scientific">Paenibacillus aquistagni</name>
    <dbReference type="NCBI Taxonomy" id="1852522"/>
    <lineage>
        <taxon>Bacteria</taxon>
        <taxon>Bacillati</taxon>
        <taxon>Bacillota</taxon>
        <taxon>Bacilli</taxon>
        <taxon>Bacillales</taxon>
        <taxon>Paenibacillaceae</taxon>
        <taxon>Paenibacillus</taxon>
    </lineage>
</organism>
<dbReference type="STRING" id="1852522.SAMN06295960_2890"/>
<dbReference type="PANTHER" id="PTHR33744">
    <property type="entry name" value="CARBOHYDRATE DIACID REGULATOR"/>
    <property type="match status" value="1"/>
</dbReference>
<reference evidence="2 3" key="1">
    <citation type="submission" date="2017-04" db="EMBL/GenBank/DDBJ databases">
        <authorList>
            <person name="Afonso C.L."/>
            <person name="Miller P.J."/>
            <person name="Scott M.A."/>
            <person name="Spackman E."/>
            <person name="Goraichik I."/>
            <person name="Dimitrov K.M."/>
            <person name="Suarez D.L."/>
            <person name="Swayne D.E."/>
        </authorList>
    </citation>
    <scope>NUCLEOTIDE SEQUENCE [LARGE SCALE GENOMIC DNA]</scope>
    <source>
        <strain evidence="2 3">11</strain>
    </source>
</reference>
<dbReference type="SUPFAM" id="SSF46689">
    <property type="entry name" value="Homeodomain-like"/>
    <property type="match status" value="1"/>
</dbReference>
<dbReference type="Pfam" id="PF13556">
    <property type="entry name" value="HTH_30"/>
    <property type="match status" value="1"/>
</dbReference>
<keyword evidence="3" id="KW-1185">Reference proteome</keyword>
<gene>
    <name evidence="2" type="ORF">SAMN06295960_2890</name>
</gene>
<dbReference type="OrthoDB" id="9792148at2"/>
<dbReference type="EMBL" id="FXAZ01000004">
    <property type="protein sequence ID" value="SMG47964.1"/>
    <property type="molecule type" value="Genomic_DNA"/>
</dbReference>
<feature type="domain" description="PucR C-terminal helix-turn-helix" evidence="1">
    <location>
        <begin position="312"/>
        <end position="368"/>
    </location>
</feature>
<dbReference type="AlphaFoldDB" id="A0A1X7L3B3"/>
<dbReference type="Gene3D" id="1.10.10.2840">
    <property type="entry name" value="PucR C-terminal helix-turn-helix domain"/>
    <property type="match status" value="1"/>
</dbReference>
<proteinExistence type="predicted"/>
<evidence type="ECO:0000313" key="3">
    <source>
        <dbReference type="Proteomes" id="UP000193834"/>
    </source>
</evidence>